<sequence length="81" mass="8888">MAADRREDKDGELNVLEDILTEAPDQDIEEALPRDRASLSTKKLAGTKRKARGVLTATRSEGKLSPHRHPQCNKGAALLLL</sequence>
<name>A0A6A5E096_PERFL</name>
<accession>A0A6A5E096</accession>
<protein>
    <submittedName>
        <fullName evidence="1">Uncharacterized protein</fullName>
    </submittedName>
</protein>
<organism evidence="1 2">
    <name type="scientific">Perca fluviatilis</name>
    <name type="common">European perch</name>
    <dbReference type="NCBI Taxonomy" id="8168"/>
    <lineage>
        <taxon>Eukaryota</taxon>
        <taxon>Metazoa</taxon>
        <taxon>Chordata</taxon>
        <taxon>Craniata</taxon>
        <taxon>Vertebrata</taxon>
        <taxon>Euteleostomi</taxon>
        <taxon>Actinopterygii</taxon>
        <taxon>Neopterygii</taxon>
        <taxon>Teleostei</taxon>
        <taxon>Neoteleostei</taxon>
        <taxon>Acanthomorphata</taxon>
        <taxon>Eupercaria</taxon>
        <taxon>Perciformes</taxon>
        <taxon>Percoidei</taxon>
        <taxon>Percidae</taxon>
        <taxon>Percinae</taxon>
        <taxon>Perca</taxon>
    </lineage>
</organism>
<gene>
    <name evidence="1" type="ORF">PFLUV_G00278420</name>
</gene>
<dbReference type="AlphaFoldDB" id="A0A6A5E096"/>
<dbReference type="EMBL" id="VHII01000130">
    <property type="protein sequence ID" value="KAF1371428.1"/>
    <property type="molecule type" value="Genomic_DNA"/>
</dbReference>
<evidence type="ECO:0000313" key="2">
    <source>
        <dbReference type="Proteomes" id="UP000465112"/>
    </source>
</evidence>
<dbReference type="Proteomes" id="UP000465112">
    <property type="component" value="Unassembled WGS sequence"/>
</dbReference>
<evidence type="ECO:0000313" key="1">
    <source>
        <dbReference type="EMBL" id="KAF1371428.1"/>
    </source>
</evidence>
<comment type="caution">
    <text evidence="1">The sequence shown here is derived from an EMBL/GenBank/DDBJ whole genome shotgun (WGS) entry which is preliminary data.</text>
</comment>
<keyword evidence="2" id="KW-1185">Reference proteome</keyword>
<proteinExistence type="predicted"/>
<reference evidence="1 2" key="1">
    <citation type="submission" date="2019-06" db="EMBL/GenBank/DDBJ databases">
        <title>A chromosome-scale genome assembly of the European perch, Perca fluviatilis.</title>
        <authorList>
            <person name="Roques C."/>
            <person name="Zahm M."/>
            <person name="Cabau C."/>
            <person name="Klopp C."/>
            <person name="Bouchez O."/>
            <person name="Donnadieu C."/>
            <person name="Kuhl H."/>
            <person name="Gislard M."/>
            <person name="Guendouz S."/>
            <person name="Journot L."/>
            <person name="Haffray P."/>
            <person name="Bestin A."/>
            <person name="Morvezen R."/>
            <person name="Feron R."/>
            <person name="Wen M."/>
            <person name="Jouanno E."/>
            <person name="Herpin A."/>
            <person name="Schartl M."/>
            <person name="Postlethwait J."/>
            <person name="Schaerlinger B."/>
            <person name="Chardard D."/>
            <person name="Lecocq T."/>
            <person name="Poncet C."/>
            <person name="Jaffrelo L."/>
            <person name="Lampietro C."/>
            <person name="Guiguen Y."/>
        </authorList>
    </citation>
    <scope>NUCLEOTIDE SEQUENCE [LARGE SCALE GENOMIC DNA]</scope>
    <source>
        <tissue evidence="1">Blood</tissue>
    </source>
</reference>